<evidence type="ECO:0000256" key="2">
    <source>
        <dbReference type="ARBA" id="ARBA00022448"/>
    </source>
</evidence>
<dbReference type="InterPro" id="IPR040627">
    <property type="entry name" value="T3SS_ATPase_C"/>
</dbReference>
<keyword evidence="10" id="KW-0378">Hydrolase</keyword>
<dbReference type="InterPro" id="IPR050053">
    <property type="entry name" value="ATPase_alpha/beta_chains"/>
</dbReference>
<keyword evidence="4" id="KW-0547">Nucleotide-binding</keyword>
<dbReference type="GO" id="GO:0030254">
    <property type="term" value="P:protein secretion by the type III secretion system"/>
    <property type="evidence" value="ECO:0007669"/>
    <property type="project" value="InterPro"/>
</dbReference>
<dbReference type="EC" id="3.6.3.14" evidence="10"/>
<name>A0A1C6YUZ1_HAFAL</name>
<dbReference type="Pfam" id="PF18269">
    <property type="entry name" value="T3SS_ATPase_C"/>
    <property type="match status" value="1"/>
</dbReference>
<keyword evidence="2" id="KW-0813">Transport</keyword>
<comment type="catalytic activity">
    <reaction evidence="8">
        <text>ATP + H2O + cellular proteinSide 1 = ADP + phosphate + cellular proteinSide 2.</text>
        <dbReference type="EC" id="7.4.2.8"/>
    </reaction>
</comment>
<dbReference type="SMART" id="SM00382">
    <property type="entry name" value="AAA"/>
    <property type="match status" value="1"/>
</dbReference>
<comment type="subcellular location">
    <subcellularLocation>
        <location evidence="1">Cytoplasm</location>
    </subcellularLocation>
</comment>
<keyword evidence="7" id="KW-1278">Translocase</keyword>
<dbReference type="InterPro" id="IPR003593">
    <property type="entry name" value="AAA+_ATPase"/>
</dbReference>
<dbReference type="PROSITE" id="PS00152">
    <property type="entry name" value="ATPASE_ALPHA_BETA"/>
    <property type="match status" value="1"/>
</dbReference>
<sequence length="440" mass="47689">MMTIKTTSLAALERCLTPLSPPPHGYLKTGRLLHIGATLINAYLPGVFMGEVCRLLPDGALAEVVGIDGATALLSPFVSTAGLFCGQPIQPLARRHLVAVGDDLLGRVVDGLGLPLDGGPALQGPWRDYDAPPPSPLTRQLIDKPMLTGIRAIDSVLTCGEGQRIGIFAAAGVGKSTLMSMLCNSPDSDINVLVLIGERGREVREFIEQKLGEEGRSRCVIVVSTSDRPALERMRALFVATTIAEAFRDRGKRVLLFADSLTRYARAAREIALASGEVAVPGSYPPCVFAALPRLLERAGKGESGSITAFYTVLVEGDDMNEPLADEVRSLLDGHIVLSRRLAESAHFPAIDVLASLSRIMPMVTSVEHRELANMLRRRLSIYRDVELLVRVGEFTRGEDPQADCAVESYPAICHFLQQQGNELCNLDELLRQLRYLTGN</sequence>
<evidence type="ECO:0000313" key="10">
    <source>
        <dbReference type="EMBL" id="SCM50682.1"/>
    </source>
</evidence>
<evidence type="ECO:0000313" key="11">
    <source>
        <dbReference type="Proteomes" id="UP000094844"/>
    </source>
</evidence>
<dbReference type="GO" id="GO:0005737">
    <property type="term" value="C:cytoplasm"/>
    <property type="evidence" value="ECO:0007669"/>
    <property type="project" value="UniProtKB-SubCell"/>
</dbReference>
<dbReference type="PANTHER" id="PTHR15184:SF62">
    <property type="entry name" value="SPI-2 TYPE 3 SECRETION SYSTEM ATPASE"/>
    <property type="match status" value="1"/>
</dbReference>
<dbReference type="GO" id="GO:0008564">
    <property type="term" value="F:protein-exporting ATPase activity"/>
    <property type="evidence" value="ECO:0007669"/>
    <property type="project" value="UniProtKB-EC"/>
</dbReference>
<dbReference type="InterPro" id="IPR005714">
    <property type="entry name" value="ATPase_T3SS_FliI/YscN"/>
</dbReference>
<dbReference type="SUPFAM" id="SSF52540">
    <property type="entry name" value="P-loop containing nucleoside triphosphate hydrolases"/>
    <property type="match status" value="1"/>
</dbReference>
<dbReference type="InterPro" id="IPR027417">
    <property type="entry name" value="P-loop_NTPase"/>
</dbReference>
<gene>
    <name evidence="10" type="ORF">BN1044_00130</name>
</gene>
<accession>A0A1C6YUZ1</accession>
<dbReference type="GO" id="GO:0030257">
    <property type="term" value="C:type III protein secretion system complex"/>
    <property type="evidence" value="ECO:0007669"/>
    <property type="project" value="InterPro"/>
</dbReference>
<evidence type="ECO:0000256" key="3">
    <source>
        <dbReference type="ARBA" id="ARBA00022490"/>
    </source>
</evidence>
<protein>
    <submittedName>
        <fullName evidence="10">ATP synthase in type III secretion protein N</fullName>
        <ecNumber evidence="10">3.6.3.14</ecNumber>
    </submittedName>
</protein>
<evidence type="ECO:0000256" key="8">
    <source>
        <dbReference type="ARBA" id="ARBA00034006"/>
    </source>
</evidence>
<dbReference type="CDD" id="cd01136">
    <property type="entry name" value="ATPase_flagellum-secretory_path_III"/>
    <property type="match status" value="1"/>
</dbReference>
<dbReference type="GO" id="GO:0046933">
    <property type="term" value="F:proton-transporting ATP synthase activity, rotational mechanism"/>
    <property type="evidence" value="ECO:0007669"/>
    <property type="project" value="TreeGrafter"/>
</dbReference>
<keyword evidence="5" id="KW-0067">ATP-binding</keyword>
<dbReference type="AlphaFoldDB" id="A0A1C6YUZ1"/>
<reference evidence="10 11" key="1">
    <citation type="submission" date="2016-09" db="EMBL/GenBank/DDBJ databases">
        <authorList>
            <person name="Capua I."/>
            <person name="De Benedictis P."/>
            <person name="Joannis T."/>
            <person name="Lombin L.H."/>
            <person name="Cattoli G."/>
        </authorList>
    </citation>
    <scope>NUCLEOTIDE SEQUENCE [LARGE SCALE GENOMIC DNA]</scope>
    <source>
        <strain evidence="10 11">GB001</strain>
    </source>
</reference>
<evidence type="ECO:0000256" key="7">
    <source>
        <dbReference type="ARBA" id="ARBA00022967"/>
    </source>
</evidence>
<dbReference type="Gene3D" id="3.40.50.12240">
    <property type="match status" value="1"/>
</dbReference>
<dbReference type="PANTHER" id="PTHR15184">
    <property type="entry name" value="ATP SYNTHASE"/>
    <property type="match status" value="1"/>
</dbReference>
<dbReference type="GO" id="GO:0016887">
    <property type="term" value="F:ATP hydrolysis activity"/>
    <property type="evidence" value="ECO:0007669"/>
    <property type="project" value="InterPro"/>
</dbReference>
<evidence type="ECO:0000256" key="1">
    <source>
        <dbReference type="ARBA" id="ARBA00004496"/>
    </source>
</evidence>
<dbReference type="InterPro" id="IPR000194">
    <property type="entry name" value="ATPase_F1/V1/A1_a/bsu_nucl-bd"/>
</dbReference>
<organism evidence="10 11">
    <name type="scientific">Hafnia alvei</name>
    <dbReference type="NCBI Taxonomy" id="569"/>
    <lineage>
        <taxon>Bacteria</taxon>
        <taxon>Pseudomonadati</taxon>
        <taxon>Pseudomonadota</taxon>
        <taxon>Gammaproteobacteria</taxon>
        <taxon>Enterobacterales</taxon>
        <taxon>Hafniaceae</taxon>
        <taxon>Hafnia</taxon>
    </lineage>
</organism>
<dbReference type="FunFam" id="3.40.50.12240:FF:000002">
    <property type="entry name" value="Flagellum-specific ATP synthase FliI"/>
    <property type="match status" value="1"/>
</dbReference>
<proteinExistence type="predicted"/>
<dbReference type="InterPro" id="IPR020003">
    <property type="entry name" value="ATPase_a/bsu_AS"/>
</dbReference>
<dbReference type="GO" id="GO:0005524">
    <property type="term" value="F:ATP binding"/>
    <property type="evidence" value="ECO:0007669"/>
    <property type="project" value="UniProtKB-KW"/>
</dbReference>
<dbReference type="Pfam" id="PF00006">
    <property type="entry name" value="ATP-synt_ab"/>
    <property type="match status" value="1"/>
</dbReference>
<evidence type="ECO:0000256" key="5">
    <source>
        <dbReference type="ARBA" id="ARBA00022840"/>
    </source>
</evidence>
<evidence type="ECO:0000259" key="9">
    <source>
        <dbReference type="SMART" id="SM00382"/>
    </source>
</evidence>
<keyword evidence="6" id="KW-0653">Protein transport</keyword>
<feature type="domain" description="AAA+ ATPase" evidence="9">
    <location>
        <begin position="161"/>
        <end position="342"/>
    </location>
</feature>
<evidence type="ECO:0000256" key="6">
    <source>
        <dbReference type="ARBA" id="ARBA00022927"/>
    </source>
</evidence>
<dbReference type="Proteomes" id="UP000094844">
    <property type="component" value="Unassembled WGS sequence"/>
</dbReference>
<dbReference type="NCBIfam" id="TIGR01026">
    <property type="entry name" value="fliI_yscN"/>
    <property type="match status" value="1"/>
</dbReference>
<dbReference type="EMBL" id="FMIQ01000003">
    <property type="protein sequence ID" value="SCM50682.1"/>
    <property type="molecule type" value="Genomic_DNA"/>
</dbReference>
<keyword evidence="3" id="KW-0963">Cytoplasm</keyword>
<dbReference type="NCBIfam" id="NF005765">
    <property type="entry name" value="PRK07594.1"/>
    <property type="match status" value="1"/>
</dbReference>
<evidence type="ECO:0000256" key="4">
    <source>
        <dbReference type="ARBA" id="ARBA00022741"/>
    </source>
</evidence>